<dbReference type="Proteomes" id="UP001150217">
    <property type="component" value="Unassembled WGS sequence"/>
</dbReference>
<evidence type="ECO:0000313" key="1">
    <source>
        <dbReference type="EMBL" id="KAJ4499734.1"/>
    </source>
</evidence>
<gene>
    <name evidence="1" type="ORF">C8R41DRAFT_915003</name>
</gene>
<reference evidence="1" key="1">
    <citation type="submission" date="2022-08" db="EMBL/GenBank/DDBJ databases">
        <title>A Global Phylogenomic Analysis of the Shiitake Genus Lentinula.</title>
        <authorList>
            <consortium name="DOE Joint Genome Institute"/>
            <person name="Sierra-Patev S."/>
            <person name="Min B."/>
            <person name="Naranjo-Ortiz M."/>
            <person name="Looney B."/>
            <person name="Konkel Z."/>
            <person name="Slot J.C."/>
            <person name="Sakamoto Y."/>
            <person name="Steenwyk J.L."/>
            <person name="Rokas A."/>
            <person name="Carro J."/>
            <person name="Camarero S."/>
            <person name="Ferreira P."/>
            <person name="Molpeceres G."/>
            <person name="Ruiz-Duenas F.J."/>
            <person name="Serrano A."/>
            <person name="Henrissat B."/>
            <person name="Drula E."/>
            <person name="Hughes K.W."/>
            <person name="Mata J.L."/>
            <person name="Ishikawa N.K."/>
            <person name="Vargas-Isla R."/>
            <person name="Ushijima S."/>
            <person name="Smith C.A."/>
            <person name="Ahrendt S."/>
            <person name="Andreopoulos W."/>
            <person name="He G."/>
            <person name="Labutti K."/>
            <person name="Lipzen A."/>
            <person name="Ng V."/>
            <person name="Riley R."/>
            <person name="Sandor L."/>
            <person name="Barry K."/>
            <person name="Martinez A.T."/>
            <person name="Xiao Y."/>
            <person name="Gibbons J.G."/>
            <person name="Terashima K."/>
            <person name="Grigoriev I.V."/>
            <person name="Hibbett D.S."/>
        </authorList>
    </citation>
    <scope>NUCLEOTIDE SEQUENCE</scope>
    <source>
        <strain evidence="1">RHP3577 ss4</strain>
    </source>
</reference>
<proteinExistence type="predicted"/>
<organism evidence="1 2">
    <name type="scientific">Lentinula lateritia</name>
    <dbReference type="NCBI Taxonomy" id="40482"/>
    <lineage>
        <taxon>Eukaryota</taxon>
        <taxon>Fungi</taxon>
        <taxon>Dikarya</taxon>
        <taxon>Basidiomycota</taxon>
        <taxon>Agaricomycotina</taxon>
        <taxon>Agaricomycetes</taxon>
        <taxon>Agaricomycetidae</taxon>
        <taxon>Agaricales</taxon>
        <taxon>Marasmiineae</taxon>
        <taxon>Omphalotaceae</taxon>
        <taxon>Lentinula</taxon>
    </lineage>
</organism>
<sequence length="278" mass="31927">MPHTPYSQPDLQPLMTWGMLRFNEHTLRTIEIIQRYIPDASPHCCELFVDVLPDATFSMWQAYAVSTAAVIARSLLDMFSDHILDLETGLLNYTRTGTLPERYQKLGLHALKNMLPQSNPQSMIDHIDKEAWDIQQRFDTEQGSMLLTSAYVSLDSLSRHLQDLVLVVLIGDEEESLIYVKEILDQQNRFQVLLRQAGFLLILEFLENLLKGSSLPHEAFTPTRRLYLQLDLDSSRQPFSLRSQSRLIRYLDDALDLHNSHPKNCFPEGIINMALGLS</sequence>
<evidence type="ECO:0008006" key="3">
    <source>
        <dbReference type="Google" id="ProtNLM"/>
    </source>
</evidence>
<comment type="caution">
    <text evidence="1">The sequence shown here is derived from an EMBL/GenBank/DDBJ whole genome shotgun (WGS) entry which is preliminary data.</text>
</comment>
<name>A0ABQ8VTR2_9AGAR</name>
<keyword evidence="2" id="KW-1185">Reference proteome</keyword>
<dbReference type="EMBL" id="JANVFT010000009">
    <property type="protein sequence ID" value="KAJ4499734.1"/>
    <property type="molecule type" value="Genomic_DNA"/>
</dbReference>
<evidence type="ECO:0000313" key="2">
    <source>
        <dbReference type="Proteomes" id="UP001150217"/>
    </source>
</evidence>
<accession>A0ABQ8VTR2</accession>
<protein>
    <recommendedName>
        <fullName evidence="3">Terpenoid synthase</fullName>
    </recommendedName>
</protein>